<dbReference type="AlphaFoldDB" id="A0A2P6PM13"/>
<keyword evidence="1" id="KW-0472">Membrane</keyword>
<comment type="caution">
    <text evidence="3">The sequence shown here is derived from an EMBL/GenBank/DDBJ whole genome shotgun (WGS) entry which is preliminary data.</text>
</comment>
<keyword evidence="1" id="KW-0812">Transmembrane</keyword>
<feature type="transmembrane region" description="Helical" evidence="1">
    <location>
        <begin position="59"/>
        <end position="83"/>
    </location>
</feature>
<evidence type="ECO:0000313" key="3">
    <source>
        <dbReference type="EMBL" id="PRQ22956.1"/>
    </source>
</evidence>
<organism evidence="3 4">
    <name type="scientific">Rosa chinensis</name>
    <name type="common">China rose</name>
    <dbReference type="NCBI Taxonomy" id="74649"/>
    <lineage>
        <taxon>Eukaryota</taxon>
        <taxon>Viridiplantae</taxon>
        <taxon>Streptophyta</taxon>
        <taxon>Embryophyta</taxon>
        <taxon>Tracheophyta</taxon>
        <taxon>Spermatophyta</taxon>
        <taxon>Magnoliopsida</taxon>
        <taxon>eudicotyledons</taxon>
        <taxon>Gunneridae</taxon>
        <taxon>Pentapetalae</taxon>
        <taxon>rosids</taxon>
        <taxon>fabids</taxon>
        <taxon>Rosales</taxon>
        <taxon>Rosaceae</taxon>
        <taxon>Rosoideae</taxon>
        <taxon>Rosoideae incertae sedis</taxon>
        <taxon>Rosa</taxon>
    </lineage>
</organism>
<gene>
    <name evidence="3" type="ORF">RchiOBHm_Chr6g0255941</name>
</gene>
<accession>A0A2P6PM13</accession>
<keyword evidence="4" id="KW-1185">Reference proteome</keyword>
<name>A0A2P6PM13_ROSCH</name>
<dbReference type="Pfam" id="PF17781">
    <property type="entry name" value="RPN1_RPN2_N"/>
    <property type="match status" value="1"/>
</dbReference>
<feature type="domain" description="RPN1 N-terminal" evidence="2">
    <location>
        <begin position="2"/>
        <end position="51"/>
    </location>
</feature>
<dbReference type="InterPro" id="IPR040892">
    <property type="entry name" value="RPN1_N"/>
</dbReference>
<dbReference type="Gramene" id="PRQ22956">
    <property type="protein sequence ID" value="PRQ22956"/>
    <property type="gene ID" value="RchiOBHm_Chr6g0255941"/>
</dbReference>
<evidence type="ECO:0000256" key="1">
    <source>
        <dbReference type="SAM" id="Phobius"/>
    </source>
</evidence>
<keyword evidence="1" id="KW-1133">Transmembrane helix</keyword>
<dbReference type="STRING" id="74649.A0A2P6PM13"/>
<evidence type="ECO:0000313" key="4">
    <source>
        <dbReference type="Proteomes" id="UP000238479"/>
    </source>
</evidence>
<dbReference type="EMBL" id="PDCK01000044">
    <property type="protein sequence ID" value="PRQ22956.1"/>
    <property type="molecule type" value="Genomic_DNA"/>
</dbReference>
<reference evidence="3 4" key="1">
    <citation type="journal article" date="2018" name="Nat. Genet.">
        <title>The Rosa genome provides new insights in the design of modern roses.</title>
        <authorList>
            <person name="Bendahmane M."/>
        </authorList>
    </citation>
    <scope>NUCLEOTIDE SEQUENCE [LARGE SCALE GENOMIC DNA]</scope>
    <source>
        <strain evidence="4">cv. Old Blush</strain>
    </source>
</reference>
<protein>
    <recommendedName>
        <fullName evidence="2">RPN1 N-terminal domain-containing protein</fullName>
    </recommendedName>
</protein>
<proteinExistence type="predicted"/>
<dbReference type="Proteomes" id="UP000238479">
    <property type="component" value="Chromosome 6"/>
</dbReference>
<evidence type="ECO:0000259" key="2">
    <source>
        <dbReference type="Pfam" id="PF17781"/>
    </source>
</evidence>
<sequence length="84" mass="9850">MSAEGERESLKFRLLGSDGDIGSWGHEHLQSDETPFDDLMELVQQIVAFHIRVRSTTRLCVCVFFFLILFFIFFLFILVLIMYL</sequence>